<keyword evidence="5" id="KW-1185">Reference proteome</keyword>
<gene>
    <name evidence="4" type="ORF">TVAG_197430</name>
</gene>
<protein>
    <submittedName>
        <fullName evidence="4">Ankyrin repeat protein, putative</fullName>
    </submittedName>
</protein>
<feature type="repeat" description="ANK" evidence="3">
    <location>
        <begin position="78"/>
        <end position="110"/>
    </location>
</feature>
<feature type="repeat" description="ANK" evidence="3">
    <location>
        <begin position="241"/>
        <end position="273"/>
    </location>
</feature>
<dbReference type="Proteomes" id="UP000001542">
    <property type="component" value="Unassembled WGS sequence"/>
</dbReference>
<dbReference type="EMBL" id="DS113449">
    <property type="protein sequence ID" value="EAY05442.1"/>
    <property type="molecule type" value="Genomic_DNA"/>
</dbReference>
<evidence type="ECO:0000313" key="5">
    <source>
        <dbReference type="Proteomes" id="UP000001542"/>
    </source>
</evidence>
<dbReference type="PANTHER" id="PTHR24198">
    <property type="entry name" value="ANKYRIN REPEAT AND PROTEIN KINASE DOMAIN-CONTAINING PROTEIN"/>
    <property type="match status" value="1"/>
</dbReference>
<accession>A2EPL3</accession>
<feature type="repeat" description="ANK" evidence="3">
    <location>
        <begin position="274"/>
        <end position="306"/>
    </location>
</feature>
<dbReference type="Gene3D" id="1.25.40.20">
    <property type="entry name" value="Ankyrin repeat-containing domain"/>
    <property type="match status" value="3"/>
</dbReference>
<dbReference type="InterPro" id="IPR002110">
    <property type="entry name" value="Ankyrin_rpt"/>
</dbReference>
<name>A2EPL3_TRIV3</name>
<dbReference type="InterPro" id="IPR036770">
    <property type="entry name" value="Ankyrin_rpt-contain_sf"/>
</dbReference>
<evidence type="ECO:0000256" key="3">
    <source>
        <dbReference type="PROSITE-ProRule" id="PRU00023"/>
    </source>
</evidence>
<evidence type="ECO:0000256" key="2">
    <source>
        <dbReference type="ARBA" id="ARBA00023043"/>
    </source>
</evidence>
<dbReference type="AlphaFoldDB" id="A2EPL3"/>
<dbReference type="Pfam" id="PF00023">
    <property type="entry name" value="Ank"/>
    <property type="match status" value="1"/>
</dbReference>
<feature type="repeat" description="ANK" evidence="3">
    <location>
        <begin position="111"/>
        <end position="143"/>
    </location>
</feature>
<keyword evidence="1" id="KW-0677">Repeat</keyword>
<dbReference type="RefSeq" id="XP_001317665.1">
    <property type="nucleotide sequence ID" value="XM_001317630.1"/>
</dbReference>
<sequence>MLTGIDLIIHCCKNDNVKILNRELMKGPQPKSGIPDISLVDFHSQTFSLIHICASYGSLRCLKYLYDKGVDTNLPNNNNWMPIHFAANHGYFDMMNEILSRGRSINAQTIEGYSPIELASWFGHFEIVQILYDHGADIQLKDKYNNTAFHRACQVACNPIIKFLLSKGANPHEPNDEHLPIQTACTNGDVETLYDLFRYNVDINAVFKGNSAMHIAILNFRIDFLTILLKQGADTEIRDSKGNTPLHLAAWLSQDKAVKLLLAFGATVDPKNNFKETPLQKACENGSAVVFQILFEYGADPNSQDKVKRTPLD</sequence>
<dbReference type="InParanoid" id="A2EPL3"/>
<dbReference type="VEuPathDB" id="TrichDB:TVAGG3_0600240"/>
<proteinExistence type="predicted"/>
<dbReference type="eggNOG" id="KOG4177">
    <property type="taxonomic scope" value="Eukaryota"/>
</dbReference>
<keyword evidence="2 3" id="KW-0040">ANK repeat</keyword>
<organism evidence="4 5">
    <name type="scientific">Trichomonas vaginalis (strain ATCC PRA-98 / G3)</name>
    <dbReference type="NCBI Taxonomy" id="412133"/>
    <lineage>
        <taxon>Eukaryota</taxon>
        <taxon>Metamonada</taxon>
        <taxon>Parabasalia</taxon>
        <taxon>Trichomonadida</taxon>
        <taxon>Trichomonadidae</taxon>
        <taxon>Trichomonas</taxon>
    </lineage>
</organism>
<reference evidence="4" key="1">
    <citation type="submission" date="2006-10" db="EMBL/GenBank/DDBJ databases">
        <authorList>
            <person name="Amadeo P."/>
            <person name="Zhao Q."/>
            <person name="Wortman J."/>
            <person name="Fraser-Liggett C."/>
            <person name="Carlton J."/>
        </authorList>
    </citation>
    <scope>NUCLEOTIDE SEQUENCE</scope>
    <source>
        <strain evidence="4">G3</strain>
    </source>
</reference>
<reference evidence="4" key="2">
    <citation type="journal article" date="2007" name="Science">
        <title>Draft genome sequence of the sexually transmitted pathogen Trichomonas vaginalis.</title>
        <authorList>
            <person name="Carlton J.M."/>
            <person name="Hirt R.P."/>
            <person name="Silva J.C."/>
            <person name="Delcher A.L."/>
            <person name="Schatz M."/>
            <person name="Zhao Q."/>
            <person name="Wortman J.R."/>
            <person name="Bidwell S.L."/>
            <person name="Alsmark U.C.M."/>
            <person name="Besteiro S."/>
            <person name="Sicheritz-Ponten T."/>
            <person name="Noel C.J."/>
            <person name="Dacks J.B."/>
            <person name="Foster P.G."/>
            <person name="Simillion C."/>
            <person name="Van de Peer Y."/>
            <person name="Miranda-Saavedra D."/>
            <person name="Barton G.J."/>
            <person name="Westrop G.D."/>
            <person name="Mueller S."/>
            <person name="Dessi D."/>
            <person name="Fiori P.L."/>
            <person name="Ren Q."/>
            <person name="Paulsen I."/>
            <person name="Zhang H."/>
            <person name="Bastida-Corcuera F.D."/>
            <person name="Simoes-Barbosa A."/>
            <person name="Brown M.T."/>
            <person name="Hayes R.D."/>
            <person name="Mukherjee M."/>
            <person name="Okumura C.Y."/>
            <person name="Schneider R."/>
            <person name="Smith A.J."/>
            <person name="Vanacova S."/>
            <person name="Villalvazo M."/>
            <person name="Haas B.J."/>
            <person name="Pertea M."/>
            <person name="Feldblyum T.V."/>
            <person name="Utterback T.R."/>
            <person name="Shu C.L."/>
            <person name="Osoegawa K."/>
            <person name="de Jong P.J."/>
            <person name="Hrdy I."/>
            <person name="Horvathova L."/>
            <person name="Zubacova Z."/>
            <person name="Dolezal P."/>
            <person name="Malik S.B."/>
            <person name="Logsdon J.M. Jr."/>
            <person name="Henze K."/>
            <person name="Gupta A."/>
            <person name="Wang C.C."/>
            <person name="Dunne R.L."/>
            <person name="Upcroft J.A."/>
            <person name="Upcroft P."/>
            <person name="White O."/>
            <person name="Salzberg S.L."/>
            <person name="Tang P."/>
            <person name="Chiu C.-H."/>
            <person name="Lee Y.-S."/>
            <person name="Embley T.M."/>
            <person name="Coombs G.H."/>
            <person name="Mottram J.C."/>
            <person name="Tachezy J."/>
            <person name="Fraser-Liggett C.M."/>
            <person name="Johnson P.J."/>
        </authorList>
    </citation>
    <scope>NUCLEOTIDE SEQUENCE [LARGE SCALE GENOMIC DNA]</scope>
    <source>
        <strain evidence="4">G3</strain>
    </source>
</reference>
<dbReference type="SMART" id="SM00248">
    <property type="entry name" value="ANK"/>
    <property type="match status" value="9"/>
</dbReference>
<dbReference type="VEuPathDB" id="TrichDB:TVAG_271920"/>
<dbReference type="STRING" id="5722.A2EPL3"/>
<dbReference type="OrthoDB" id="3246549at2759"/>
<dbReference type="KEGG" id="tva:4763308"/>
<dbReference type="PROSITE" id="PS50297">
    <property type="entry name" value="ANK_REP_REGION"/>
    <property type="match status" value="5"/>
</dbReference>
<dbReference type="PANTHER" id="PTHR24198:SF165">
    <property type="entry name" value="ANKYRIN REPEAT-CONTAINING PROTEIN-RELATED"/>
    <property type="match status" value="1"/>
</dbReference>
<dbReference type="PROSITE" id="PS50088">
    <property type="entry name" value="ANK_REPEAT"/>
    <property type="match status" value="7"/>
</dbReference>
<evidence type="ECO:0000256" key="1">
    <source>
        <dbReference type="ARBA" id="ARBA00022737"/>
    </source>
</evidence>
<dbReference type="SUPFAM" id="SSF48403">
    <property type="entry name" value="Ankyrin repeat"/>
    <property type="match status" value="1"/>
</dbReference>
<feature type="repeat" description="ANK" evidence="3">
    <location>
        <begin position="45"/>
        <end position="77"/>
    </location>
</feature>
<dbReference type="Pfam" id="PF12796">
    <property type="entry name" value="Ank_2"/>
    <property type="match status" value="2"/>
</dbReference>
<feature type="repeat" description="ANK" evidence="3">
    <location>
        <begin position="144"/>
        <end position="176"/>
    </location>
</feature>
<feature type="repeat" description="ANK" evidence="3">
    <location>
        <begin position="208"/>
        <end position="240"/>
    </location>
</feature>
<evidence type="ECO:0000313" key="4">
    <source>
        <dbReference type="EMBL" id="EAY05442.1"/>
    </source>
</evidence>